<dbReference type="Gene3D" id="3.30.70.100">
    <property type="match status" value="1"/>
</dbReference>
<sequence length="207" mass="21213">MKKETLASSTGLLAAVAASLCCIAPILVLVSGSTILLSGFSWIAPLRPYLIGASALALGAAWYFHLRSTPVEDCDCPPENRSLLQSRGFLTVVSVLAVVFLAIPSFTGGDGPVAGKSAVLPTGQGQLMTATFLVEGMTCGGCEKHVSDAVYGVAGVVEIEASYAEKNTVVTFDAAQTDAASIAAAIATTGYTVTDYTAVTAQNNTEI</sequence>
<evidence type="ECO:0000256" key="8">
    <source>
        <dbReference type="ARBA" id="ARBA00022692"/>
    </source>
</evidence>
<comment type="similarity">
    <text evidence="2">Belongs to the MerT family.</text>
</comment>
<dbReference type="AlphaFoldDB" id="A0A1H9H4U7"/>
<dbReference type="GO" id="GO:0005886">
    <property type="term" value="C:plasma membrane"/>
    <property type="evidence" value="ECO:0007669"/>
    <property type="project" value="UniProtKB-SubCell"/>
</dbReference>
<dbReference type="InterPro" id="IPR006121">
    <property type="entry name" value="HMA_dom"/>
</dbReference>
<evidence type="ECO:0000256" key="3">
    <source>
        <dbReference type="ARBA" id="ARBA00017053"/>
    </source>
</evidence>
<dbReference type="STRING" id="478744.SAMN05444359_11217"/>
<dbReference type="Pfam" id="PF00403">
    <property type="entry name" value="HMA"/>
    <property type="match status" value="1"/>
</dbReference>
<evidence type="ECO:0000256" key="2">
    <source>
        <dbReference type="ARBA" id="ARBA00008224"/>
    </source>
</evidence>
<evidence type="ECO:0000256" key="15">
    <source>
        <dbReference type="SAM" id="Phobius"/>
    </source>
</evidence>
<dbReference type="PROSITE" id="PS50846">
    <property type="entry name" value="HMA_2"/>
    <property type="match status" value="1"/>
</dbReference>
<dbReference type="RefSeq" id="WP_090168680.1">
    <property type="nucleotide sequence ID" value="NZ_FOFB01000012.1"/>
</dbReference>
<evidence type="ECO:0000256" key="1">
    <source>
        <dbReference type="ARBA" id="ARBA00004429"/>
    </source>
</evidence>
<keyword evidence="7" id="KW-0997">Cell inner membrane</keyword>
<dbReference type="InterPro" id="IPR036163">
    <property type="entry name" value="HMA_dom_sf"/>
</dbReference>
<dbReference type="Pfam" id="PF02411">
    <property type="entry name" value="MerT"/>
    <property type="match status" value="1"/>
</dbReference>
<keyword evidence="12 15" id="KW-0472">Membrane</keyword>
<dbReference type="PROSITE" id="PS01047">
    <property type="entry name" value="HMA_1"/>
    <property type="match status" value="1"/>
</dbReference>
<keyword evidence="18" id="KW-1185">Reference proteome</keyword>
<reference evidence="18" key="1">
    <citation type="submission" date="2016-10" db="EMBL/GenBank/DDBJ databases">
        <authorList>
            <person name="Varghese N."/>
            <person name="Submissions S."/>
        </authorList>
    </citation>
    <scope>NUCLEOTIDE SEQUENCE [LARGE SCALE GENOMIC DNA]</scope>
    <source>
        <strain evidence="18">DSM 24740</strain>
    </source>
</reference>
<accession>A0A1H9H4U7</accession>
<keyword evidence="6" id="KW-1003">Cell membrane</keyword>
<feature type="domain" description="HMA" evidence="16">
    <location>
        <begin position="128"/>
        <end position="194"/>
    </location>
</feature>
<name>A0A1H9H4U7_9BACT</name>
<evidence type="ECO:0000313" key="17">
    <source>
        <dbReference type="EMBL" id="SEQ57323.1"/>
    </source>
</evidence>
<dbReference type="InterPro" id="IPR017969">
    <property type="entry name" value="Heavy-metal-associated_CS"/>
</dbReference>
<evidence type="ECO:0000256" key="4">
    <source>
        <dbReference type="ARBA" id="ARBA00022448"/>
    </source>
</evidence>
<proteinExistence type="inferred from homology"/>
<comment type="subcellular location">
    <subcellularLocation>
        <location evidence="1">Cell inner membrane</location>
        <topology evidence="1">Multi-pass membrane protein</topology>
    </subcellularLocation>
</comment>
<dbReference type="InterPro" id="IPR003457">
    <property type="entry name" value="Transprt_MerT"/>
</dbReference>
<protein>
    <recommendedName>
        <fullName evidence="3">Mercuric transport protein MerT</fullName>
    </recommendedName>
    <alternativeName>
        <fullName evidence="13">Mercury ion transport protein</fullName>
    </alternativeName>
</protein>
<dbReference type="CDD" id="cd00371">
    <property type="entry name" value="HMA"/>
    <property type="match status" value="1"/>
</dbReference>
<feature type="transmembrane region" description="Helical" evidence="15">
    <location>
        <begin position="49"/>
        <end position="66"/>
    </location>
</feature>
<keyword evidence="5" id="KW-0475">Mercuric resistance</keyword>
<evidence type="ECO:0000256" key="9">
    <source>
        <dbReference type="ARBA" id="ARBA00022723"/>
    </source>
</evidence>
<keyword evidence="9" id="KW-0479">Metal-binding</keyword>
<dbReference type="Proteomes" id="UP000199021">
    <property type="component" value="Unassembled WGS sequence"/>
</dbReference>
<dbReference type="Gene3D" id="1.10.287.910">
    <property type="entry name" value="bacterial mercury transporter, merf"/>
    <property type="match status" value="1"/>
</dbReference>
<dbReference type="EMBL" id="FOFB01000012">
    <property type="protein sequence ID" value="SEQ57323.1"/>
    <property type="molecule type" value="Genomic_DNA"/>
</dbReference>
<keyword evidence="10" id="KW-0476">Mercury</keyword>
<feature type="transmembrane region" description="Helical" evidence="15">
    <location>
        <begin position="12"/>
        <end position="43"/>
    </location>
</feature>
<comment type="function">
    <text evidence="14">Involved in mercury resistance. Probably transfers a mercuric ion from the periplasmic Hg(2+)-binding protein MerP to the cytoplasmic mercuric reductase MerA.</text>
</comment>
<feature type="transmembrane region" description="Helical" evidence="15">
    <location>
        <begin position="87"/>
        <end position="106"/>
    </location>
</feature>
<evidence type="ECO:0000256" key="7">
    <source>
        <dbReference type="ARBA" id="ARBA00022519"/>
    </source>
</evidence>
<dbReference type="GO" id="GO:0015097">
    <property type="term" value="F:mercury ion transmembrane transporter activity"/>
    <property type="evidence" value="ECO:0007669"/>
    <property type="project" value="InterPro"/>
</dbReference>
<keyword evidence="4" id="KW-0813">Transport</keyword>
<organism evidence="17 18">
    <name type="scientific">Neolewinella agarilytica</name>
    <dbReference type="NCBI Taxonomy" id="478744"/>
    <lineage>
        <taxon>Bacteria</taxon>
        <taxon>Pseudomonadati</taxon>
        <taxon>Bacteroidota</taxon>
        <taxon>Saprospiria</taxon>
        <taxon>Saprospirales</taxon>
        <taxon>Lewinellaceae</taxon>
        <taxon>Neolewinella</taxon>
    </lineage>
</organism>
<keyword evidence="8 15" id="KW-0812">Transmembrane</keyword>
<dbReference type="SUPFAM" id="SSF55008">
    <property type="entry name" value="HMA, heavy metal-associated domain"/>
    <property type="match status" value="1"/>
</dbReference>
<evidence type="ECO:0000256" key="6">
    <source>
        <dbReference type="ARBA" id="ARBA00022475"/>
    </source>
</evidence>
<keyword evidence="11 15" id="KW-1133">Transmembrane helix</keyword>
<dbReference type="GO" id="GO:0046872">
    <property type="term" value="F:metal ion binding"/>
    <property type="evidence" value="ECO:0007669"/>
    <property type="project" value="UniProtKB-KW"/>
</dbReference>
<evidence type="ECO:0000313" key="18">
    <source>
        <dbReference type="Proteomes" id="UP000199021"/>
    </source>
</evidence>
<evidence type="ECO:0000256" key="5">
    <source>
        <dbReference type="ARBA" id="ARBA00022466"/>
    </source>
</evidence>
<evidence type="ECO:0000256" key="10">
    <source>
        <dbReference type="ARBA" id="ARBA00022914"/>
    </source>
</evidence>
<evidence type="ECO:0000256" key="14">
    <source>
        <dbReference type="ARBA" id="ARBA00045720"/>
    </source>
</evidence>
<dbReference type="OrthoDB" id="1493145at2"/>
<evidence type="ECO:0000256" key="12">
    <source>
        <dbReference type="ARBA" id="ARBA00023136"/>
    </source>
</evidence>
<evidence type="ECO:0000259" key="16">
    <source>
        <dbReference type="PROSITE" id="PS50846"/>
    </source>
</evidence>
<gene>
    <name evidence="17" type="ORF">SAMN05444359_11217</name>
</gene>
<dbReference type="InParanoid" id="A0A1H9H4U7"/>
<dbReference type="NCBIfam" id="NF033556">
    <property type="entry name" value="MerTP_fusion"/>
    <property type="match status" value="1"/>
</dbReference>
<evidence type="ECO:0000256" key="13">
    <source>
        <dbReference type="ARBA" id="ARBA00030934"/>
    </source>
</evidence>
<evidence type="ECO:0000256" key="11">
    <source>
        <dbReference type="ARBA" id="ARBA00022989"/>
    </source>
</evidence>